<keyword evidence="2" id="KW-1185">Reference proteome</keyword>
<protein>
    <recommendedName>
        <fullName evidence="3">Nucleotidyltransferase</fullName>
    </recommendedName>
</protein>
<gene>
    <name evidence="1" type="ORF">BTO18_09215</name>
</gene>
<evidence type="ECO:0008006" key="3">
    <source>
        <dbReference type="Google" id="ProtNLM"/>
    </source>
</evidence>
<dbReference type="SUPFAM" id="SSF81301">
    <property type="entry name" value="Nucleotidyltransferase"/>
    <property type="match status" value="1"/>
</dbReference>
<dbReference type="Gene3D" id="3.30.460.10">
    <property type="entry name" value="Beta Polymerase, domain 2"/>
    <property type="match status" value="1"/>
</dbReference>
<proteinExistence type="predicted"/>
<evidence type="ECO:0000313" key="2">
    <source>
        <dbReference type="Proteomes" id="UP000238882"/>
    </source>
</evidence>
<dbReference type="OrthoDB" id="645383at2"/>
<dbReference type="RefSeq" id="WP_146106903.1">
    <property type="nucleotide sequence ID" value="NZ_MSCN01000001.1"/>
</dbReference>
<comment type="caution">
    <text evidence="1">The sequence shown here is derived from an EMBL/GenBank/DDBJ whole genome shotgun (WGS) entry which is preliminary data.</text>
</comment>
<dbReference type="EMBL" id="MSCN01000001">
    <property type="protein sequence ID" value="PQJ79341.1"/>
    <property type="molecule type" value="Genomic_DNA"/>
</dbReference>
<accession>A0A2S7WPY6</accession>
<evidence type="ECO:0000313" key="1">
    <source>
        <dbReference type="EMBL" id="PQJ79341.1"/>
    </source>
</evidence>
<name>A0A2S7WPY6_9FLAO</name>
<organism evidence="1 2">
    <name type="scientific">Polaribacter porphyrae</name>
    <dbReference type="NCBI Taxonomy" id="1137780"/>
    <lineage>
        <taxon>Bacteria</taxon>
        <taxon>Pseudomonadati</taxon>
        <taxon>Bacteroidota</taxon>
        <taxon>Flavobacteriia</taxon>
        <taxon>Flavobacteriales</taxon>
        <taxon>Flavobacteriaceae</taxon>
    </lineage>
</organism>
<dbReference type="Proteomes" id="UP000238882">
    <property type="component" value="Unassembled WGS sequence"/>
</dbReference>
<dbReference type="AlphaFoldDB" id="A0A2S7WPY6"/>
<dbReference type="InterPro" id="IPR043519">
    <property type="entry name" value="NT_sf"/>
</dbReference>
<reference evidence="1 2" key="1">
    <citation type="submission" date="2016-12" db="EMBL/GenBank/DDBJ databases">
        <title>Trade-off between light-utilization and light-protection in marine flavobacteria.</title>
        <authorList>
            <person name="Kumagai Y."/>
            <person name="Yoshizawa S."/>
            <person name="Kogure K."/>
            <person name="Iwasaki W."/>
        </authorList>
    </citation>
    <scope>NUCLEOTIDE SEQUENCE [LARGE SCALE GENOMIC DNA]</scope>
    <source>
        <strain evidence="1 2">NBRC 108759</strain>
    </source>
</reference>
<sequence length="298" mass="35209">MSILKPIIYFSLFNHPLTKEEIFLFSDETDKEIVSKKLDNLIDTGIIKKIDDYFLISDNPKSIQKRILGNFEAEKVMPKVKKVAKFISTFPFIKGVAISGSLSKGYFDNKSDFDFFVITKAKRVWISRLFLAIYKRLFLNNSYKEFCVNYFVSTSTLEIEEKNRFTATEISTVIPLYGKEEFINFYKANYWVKEYFPNLDLNYRKENVKLIEKTFLVKSLEFLLNNPLGTAINYVTMRLISKNWKKRYIKKSNNPYKAKEEISKHHPDNFQHQVLTKINQQYSVFEKKYGINITREIA</sequence>